<comment type="caution">
    <text evidence="6">The sequence shown here is derived from an EMBL/GenBank/DDBJ whole genome shotgun (WGS) entry which is preliminary data.</text>
</comment>
<proteinExistence type="inferred from homology"/>
<dbReference type="InterPro" id="IPR000053">
    <property type="entry name" value="Thymidine/pyrmidine_PPase"/>
</dbReference>
<dbReference type="AlphaFoldDB" id="A0A831NTW2"/>
<evidence type="ECO:0000259" key="5">
    <source>
        <dbReference type="SMART" id="SM00941"/>
    </source>
</evidence>
<dbReference type="InterPro" id="IPR000312">
    <property type="entry name" value="Glycosyl_Trfase_fam3"/>
</dbReference>
<comment type="similarity">
    <text evidence="4">Belongs to the thymidine/pyrimidine-nucleoside phosphorylase family. Type 2 subfamily.</text>
</comment>
<comment type="catalytic activity">
    <reaction evidence="3 4">
        <text>thymidine + phosphate = 2-deoxy-alpha-D-ribose 1-phosphate + thymine</text>
        <dbReference type="Rhea" id="RHEA:16037"/>
        <dbReference type="ChEBI" id="CHEBI:17748"/>
        <dbReference type="ChEBI" id="CHEBI:17821"/>
        <dbReference type="ChEBI" id="CHEBI:43474"/>
        <dbReference type="ChEBI" id="CHEBI:57259"/>
        <dbReference type="EC" id="2.4.2.4"/>
    </reaction>
</comment>
<dbReference type="GO" id="GO:0009032">
    <property type="term" value="F:thymidine phosphorylase activity"/>
    <property type="evidence" value="ECO:0007669"/>
    <property type="project" value="UniProtKB-UniRule"/>
</dbReference>
<dbReference type="PROSITE" id="PS00647">
    <property type="entry name" value="THYMID_PHOSPHORYLASE"/>
    <property type="match status" value="1"/>
</dbReference>
<dbReference type="SUPFAM" id="SSF54680">
    <property type="entry name" value="Pyrimidine nucleoside phosphorylase C-terminal domain"/>
    <property type="match status" value="1"/>
</dbReference>
<dbReference type="InterPro" id="IPR036566">
    <property type="entry name" value="PYNP-like_C_sf"/>
</dbReference>
<dbReference type="SMART" id="SM00941">
    <property type="entry name" value="PYNP_C"/>
    <property type="match status" value="1"/>
</dbReference>
<keyword evidence="1 4" id="KW-0328">Glycosyltransferase</keyword>
<dbReference type="PIRSF" id="PIRSF000478">
    <property type="entry name" value="TP_PyNP"/>
    <property type="match status" value="1"/>
</dbReference>
<dbReference type="SUPFAM" id="SSF47648">
    <property type="entry name" value="Nucleoside phosphorylase/phosphoribosyltransferase N-terminal domain"/>
    <property type="match status" value="1"/>
</dbReference>
<dbReference type="NCBIfam" id="NF003338">
    <property type="entry name" value="PRK04350.1"/>
    <property type="match status" value="1"/>
</dbReference>
<evidence type="ECO:0000256" key="3">
    <source>
        <dbReference type="ARBA" id="ARBA00048550"/>
    </source>
</evidence>
<accession>A0A831NTW2</accession>
<dbReference type="Pfam" id="PF00591">
    <property type="entry name" value="Glycos_transf_3"/>
    <property type="match status" value="1"/>
</dbReference>
<dbReference type="EMBL" id="DRCV01000249">
    <property type="protein sequence ID" value="HDK38482.1"/>
    <property type="molecule type" value="Genomic_DNA"/>
</dbReference>
<dbReference type="NCBIfam" id="TIGR02645">
    <property type="entry name" value="ARCH_P_rylase"/>
    <property type="match status" value="1"/>
</dbReference>
<evidence type="ECO:0000256" key="4">
    <source>
        <dbReference type="HAMAP-Rule" id="MF_00703"/>
    </source>
</evidence>
<feature type="domain" description="Pyrimidine nucleoside phosphorylase C-terminal" evidence="5">
    <location>
        <begin position="430"/>
        <end position="497"/>
    </location>
</feature>
<dbReference type="GO" id="GO:0005829">
    <property type="term" value="C:cytosol"/>
    <property type="evidence" value="ECO:0007669"/>
    <property type="project" value="TreeGrafter"/>
</dbReference>
<keyword evidence="2 4" id="KW-0808">Transferase</keyword>
<dbReference type="GO" id="GO:0006206">
    <property type="term" value="P:pyrimidine nucleobase metabolic process"/>
    <property type="evidence" value="ECO:0007669"/>
    <property type="project" value="InterPro"/>
</dbReference>
<protein>
    <recommendedName>
        <fullName evidence="4">Putative thymidine phosphorylase</fullName>
        <ecNumber evidence="4">2.4.2.4</ecNumber>
    </recommendedName>
    <alternativeName>
        <fullName evidence="4">TdRPase</fullName>
    </alternativeName>
</protein>
<evidence type="ECO:0000313" key="6">
    <source>
        <dbReference type="EMBL" id="HDK38482.1"/>
    </source>
</evidence>
<dbReference type="InterPro" id="IPR013102">
    <property type="entry name" value="PYNP_C"/>
</dbReference>
<dbReference type="PANTHER" id="PTHR10515:SF0">
    <property type="entry name" value="THYMIDINE PHOSPHORYLASE"/>
    <property type="match status" value="1"/>
</dbReference>
<dbReference type="Proteomes" id="UP000885822">
    <property type="component" value="Unassembled WGS sequence"/>
</dbReference>
<organism evidence="6">
    <name type="scientific">Thiolapillus brandeum</name>
    <dbReference type="NCBI Taxonomy" id="1076588"/>
    <lineage>
        <taxon>Bacteria</taxon>
        <taxon>Pseudomonadati</taxon>
        <taxon>Pseudomonadota</taxon>
        <taxon>Gammaproteobacteria</taxon>
        <taxon>Chromatiales</taxon>
        <taxon>Sedimenticolaceae</taxon>
        <taxon>Thiolapillus</taxon>
    </lineage>
</organism>
<name>A0A831NTW2_9GAMM</name>
<dbReference type="Pfam" id="PF02885">
    <property type="entry name" value="Glycos_trans_3N"/>
    <property type="match status" value="1"/>
</dbReference>
<dbReference type="InterPro" id="IPR028579">
    <property type="entry name" value="Thym_Pase_Put"/>
</dbReference>
<evidence type="ECO:0000256" key="1">
    <source>
        <dbReference type="ARBA" id="ARBA00022676"/>
    </source>
</evidence>
<dbReference type="HAMAP" id="MF_00703">
    <property type="entry name" value="Thymid_phosp_2"/>
    <property type="match status" value="1"/>
</dbReference>
<dbReference type="Gene3D" id="3.90.1170.30">
    <property type="entry name" value="Pyrimidine nucleoside phosphorylase-like, C-terminal domain"/>
    <property type="match status" value="1"/>
</dbReference>
<dbReference type="PANTHER" id="PTHR10515">
    <property type="entry name" value="THYMIDINE PHOSPHORYLASE"/>
    <property type="match status" value="1"/>
</dbReference>
<dbReference type="InterPro" id="IPR017459">
    <property type="entry name" value="Glycosyl_Trfase_fam3_N_dom"/>
</dbReference>
<dbReference type="InterPro" id="IPR013466">
    <property type="entry name" value="Thymidine/AMP_Pase"/>
</dbReference>
<dbReference type="Gene3D" id="1.20.970.50">
    <property type="match status" value="1"/>
</dbReference>
<gene>
    <name evidence="6" type="ORF">ENG92_05650</name>
</gene>
<dbReference type="GO" id="GO:0006213">
    <property type="term" value="P:pyrimidine nucleoside metabolic process"/>
    <property type="evidence" value="ECO:0007669"/>
    <property type="project" value="InterPro"/>
</dbReference>
<dbReference type="Gene3D" id="3.40.1030.10">
    <property type="entry name" value="Nucleoside phosphorylase/phosphoribosyltransferase catalytic domain"/>
    <property type="match status" value="1"/>
</dbReference>
<dbReference type="GO" id="GO:0004645">
    <property type="term" value="F:1,4-alpha-oligoglucan phosphorylase activity"/>
    <property type="evidence" value="ECO:0007669"/>
    <property type="project" value="InterPro"/>
</dbReference>
<dbReference type="InterPro" id="IPR017872">
    <property type="entry name" value="Pyrmidine_PPase_CS"/>
</dbReference>
<dbReference type="Pfam" id="PF07831">
    <property type="entry name" value="PYNP_C"/>
    <property type="match status" value="1"/>
</dbReference>
<reference evidence="6" key="1">
    <citation type="journal article" date="2020" name="mSystems">
        <title>Genome- and Community-Level Interaction Insights into Carbon Utilization and Element Cycling Functions of Hydrothermarchaeota in Hydrothermal Sediment.</title>
        <authorList>
            <person name="Zhou Z."/>
            <person name="Liu Y."/>
            <person name="Xu W."/>
            <person name="Pan J."/>
            <person name="Luo Z.H."/>
            <person name="Li M."/>
        </authorList>
    </citation>
    <scope>NUCLEOTIDE SEQUENCE [LARGE SCALE GENOMIC DNA]</scope>
    <source>
        <strain evidence="6">HyVt-26</strain>
    </source>
</reference>
<dbReference type="InterPro" id="IPR035902">
    <property type="entry name" value="Nuc_phospho_transferase"/>
</dbReference>
<evidence type="ECO:0000256" key="2">
    <source>
        <dbReference type="ARBA" id="ARBA00022679"/>
    </source>
</evidence>
<dbReference type="EC" id="2.4.2.4" evidence="4"/>
<dbReference type="SUPFAM" id="SSF52418">
    <property type="entry name" value="Nucleoside phosphorylase/phosphoribosyltransferase catalytic domain"/>
    <property type="match status" value="1"/>
</dbReference>
<dbReference type="InterPro" id="IPR036320">
    <property type="entry name" value="Glycosyl_Trfase_fam3_N_dom_sf"/>
</dbReference>
<sequence>MPTLKLRSVAIDTYRENVVYLHRGCTLYRSEGFQALNKIEIHKEENGQPVIAVLNIVEDANITAPGELGISEQVFEQLNLPPGTPVTVKHATPPASIEAVHDKINGEALSYEQYFRISQDIVENRYSKIEIAAFLVGCAETGFERDEVLYLTRSMVETGDRLEWGESLVVDKHCIGGIPGNRTTMLIVPIVAAHGMLMPKTSSRAITSPAGTADTMEVLANVDLQPEELRNIVQQQRGCLAWGGNARLAPVDDILISVERPLSMDSPGQMVASILSKKVAAGATRLLIDIPLGPTAKVRTHRDALRLRKLFEYVGDRMQLELEVVITGGSQPIGRGIGPMLETRDVMQVLECRPDAPMDLREKALQLAGRILEFDADVRGGEGYHIARDILDSGRALAKMEAIIEAQGKNTRPLQLGRLHHAITAPRSGKITMIDNLQMASIARLAGAPLDKGAGVDLHKKTGEHVEMGEPLYTIYAAFPANYEFALEAARQDIGYTVKETDSK</sequence>